<proteinExistence type="predicted"/>
<name>A0A382U850_9ZZZZ</name>
<accession>A0A382U850</accession>
<reference evidence="2" key="1">
    <citation type="submission" date="2018-05" db="EMBL/GenBank/DDBJ databases">
        <authorList>
            <person name="Lanie J.A."/>
            <person name="Ng W.-L."/>
            <person name="Kazmierczak K.M."/>
            <person name="Andrzejewski T.M."/>
            <person name="Davidsen T.M."/>
            <person name="Wayne K.J."/>
            <person name="Tettelin H."/>
            <person name="Glass J.I."/>
            <person name="Rusch D."/>
            <person name="Podicherti R."/>
            <person name="Tsui H.-C.T."/>
            <person name="Winkler M.E."/>
        </authorList>
    </citation>
    <scope>NUCLEOTIDE SEQUENCE</scope>
</reference>
<evidence type="ECO:0008006" key="3">
    <source>
        <dbReference type="Google" id="ProtNLM"/>
    </source>
</evidence>
<keyword evidence="1" id="KW-1133">Transmembrane helix</keyword>
<dbReference type="EMBL" id="UINC01142250">
    <property type="protein sequence ID" value="SVD30470.1"/>
    <property type="molecule type" value="Genomic_DNA"/>
</dbReference>
<feature type="non-terminal residue" evidence="2">
    <location>
        <position position="268"/>
    </location>
</feature>
<feature type="transmembrane region" description="Helical" evidence="1">
    <location>
        <begin position="245"/>
        <end position="266"/>
    </location>
</feature>
<dbReference type="AlphaFoldDB" id="A0A382U850"/>
<dbReference type="SUPFAM" id="SSF53448">
    <property type="entry name" value="Nucleotide-diphospho-sugar transferases"/>
    <property type="match status" value="1"/>
</dbReference>
<protein>
    <recommendedName>
        <fullName evidence="3">MobA-like NTP transferase domain-containing protein</fullName>
    </recommendedName>
</protein>
<evidence type="ECO:0000313" key="2">
    <source>
        <dbReference type="EMBL" id="SVD30470.1"/>
    </source>
</evidence>
<organism evidence="2">
    <name type="scientific">marine metagenome</name>
    <dbReference type="NCBI Taxonomy" id="408172"/>
    <lineage>
        <taxon>unclassified sequences</taxon>
        <taxon>metagenomes</taxon>
        <taxon>ecological metagenomes</taxon>
    </lineage>
</organism>
<sequence length="268" mass="28886">MISQGILVFENAAAMSDLMDLRFGGLSLVDRGIRTMVRAGIQRILVVVPAVAAPPSLSRITRKLNISLEVVPWGTAPEMHFPAGEDFLLLLGDYVHHHSSLSEAMADGLGTADFAALLSDSSQKGLPLLEAQVDGEAIRFREAAQDRDQVSSGAFLCAAALAPHELATAATDVWTFLSVRSAGGRAEARAGANHLWRRVVDRRTARDAKNMLFSQVTKKTSGFVSRHLNARFSIPTSKLLVETGISPHMVTVLFVLTTGLTSAYLFSM</sequence>
<keyword evidence="1" id="KW-0472">Membrane</keyword>
<gene>
    <name evidence="2" type="ORF">METZ01_LOCUS383324</name>
</gene>
<dbReference type="Gene3D" id="3.90.550.10">
    <property type="entry name" value="Spore Coat Polysaccharide Biosynthesis Protein SpsA, Chain A"/>
    <property type="match status" value="1"/>
</dbReference>
<evidence type="ECO:0000256" key="1">
    <source>
        <dbReference type="SAM" id="Phobius"/>
    </source>
</evidence>
<keyword evidence="1" id="KW-0812">Transmembrane</keyword>
<dbReference type="InterPro" id="IPR029044">
    <property type="entry name" value="Nucleotide-diphossugar_trans"/>
</dbReference>